<feature type="compositionally biased region" description="Low complexity" evidence="1">
    <location>
        <begin position="494"/>
        <end position="516"/>
    </location>
</feature>
<feature type="region of interest" description="Disordered" evidence="1">
    <location>
        <begin position="17"/>
        <end position="39"/>
    </location>
</feature>
<dbReference type="Gene3D" id="3.30.450.20">
    <property type="entry name" value="PAS domain"/>
    <property type="match status" value="1"/>
</dbReference>
<dbReference type="PROSITE" id="PS50217">
    <property type="entry name" value="BZIP"/>
    <property type="match status" value="1"/>
</dbReference>
<gene>
    <name evidence="4" type="primary">ptbZIP7</name>
</gene>
<dbReference type="AlphaFoldDB" id="F8WL67"/>
<evidence type="ECO:0000259" key="3">
    <source>
        <dbReference type="PROSITE" id="PS50217"/>
    </source>
</evidence>
<dbReference type="CDD" id="cd00130">
    <property type="entry name" value="PAS"/>
    <property type="match status" value="1"/>
</dbReference>
<feature type="region of interest" description="Disordered" evidence="1">
    <location>
        <begin position="493"/>
        <end position="516"/>
    </location>
</feature>
<feature type="compositionally biased region" description="Polar residues" evidence="1">
    <location>
        <begin position="443"/>
        <end position="452"/>
    </location>
</feature>
<feature type="region of interest" description="Disordered" evidence="1">
    <location>
        <begin position="417"/>
        <end position="481"/>
    </location>
</feature>
<dbReference type="InterPro" id="IPR000014">
    <property type="entry name" value="PAS"/>
</dbReference>
<dbReference type="PROSITE" id="PS50112">
    <property type="entry name" value="PAS"/>
    <property type="match status" value="1"/>
</dbReference>
<name>F8WL67_PHATR</name>
<dbReference type="InterPro" id="IPR013767">
    <property type="entry name" value="PAS_fold"/>
</dbReference>
<accession>F8WL67</accession>
<dbReference type="NCBIfam" id="TIGR00229">
    <property type="entry name" value="sensory_box"/>
    <property type="match status" value="1"/>
</dbReference>
<evidence type="ECO:0000313" key="4">
    <source>
        <dbReference type="EMBL" id="BAK53456.1"/>
    </source>
</evidence>
<proteinExistence type="evidence at transcript level"/>
<dbReference type="CDD" id="cd14686">
    <property type="entry name" value="bZIP"/>
    <property type="match status" value="1"/>
</dbReference>
<reference evidence="4" key="1">
    <citation type="journal article" date="2012" name="Plant Physiol.">
        <title>CO2-cAMP-Responsive cis-Elements Targeted by a Transcription Factor with CREB/ATF-Like Basic Zipper Domain in the Marine Diatom Phaeodactylum tricornutum.</title>
        <authorList>
            <person name="Ohno N."/>
            <person name="Inoue T."/>
            <person name="Yamashiki R."/>
            <person name="Nakajima K."/>
            <person name="Kitahara Y."/>
            <person name="Ishibashi M."/>
            <person name="Matsuda Y."/>
        </authorList>
    </citation>
    <scope>NUCLEOTIDE SEQUENCE</scope>
</reference>
<dbReference type="EMBL" id="AB573067">
    <property type="protein sequence ID" value="BAK53456.1"/>
    <property type="molecule type" value="mRNA"/>
</dbReference>
<feature type="domain" description="PAS" evidence="2">
    <location>
        <begin position="300"/>
        <end position="370"/>
    </location>
</feature>
<feature type="domain" description="BZIP" evidence="3">
    <location>
        <begin position="266"/>
        <end position="310"/>
    </location>
</feature>
<feature type="compositionally biased region" description="Polar residues" evidence="1">
    <location>
        <begin position="20"/>
        <end position="39"/>
    </location>
</feature>
<feature type="compositionally biased region" description="Basic and acidic residues" evidence="1">
    <location>
        <begin position="417"/>
        <end position="429"/>
    </location>
</feature>
<dbReference type="HOGENOM" id="CLU_497501_0_0_1"/>
<feature type="region of interest" description="Disordered" evidence="1">
    <location>
        <begin position="257"/>
        <end position="296"/>
    </location>
</feature>
<evidence type="ECO:0000256" key="1">
    <source>
        <dbReference type="SAM" id="MobiDB-lite"/>
    </source>
</evidence>
<sequence>MRNQGLEALAAIATASSSSGHTFSTNTNQDTNSAQQNSNNLNENRAFLGTKGAIGNAGCTSGVQNTSTSTTAAQAHPGEEVGSAVQQWISTGANQTTLGNTNLAFLTGLQQSDPSILLAMQNLAYYQLLMQSQGQNQQLYFQNGIPNPKLGMPATKHQAAMEVLGGIHCQSNPNLIDIQDSKAPDIKKQVLPKALTVNGPHITDYLSNISYAGSETSATMFPPTSSNVSKAGDALPLQPQVLAPQASDASFHTKESSLPVYASSQKEKKQQKRAANRRSAQLSRKRKKQFVEELKEENDDLRRKEQILKSIPDLIVVFDSSGKLLFVSQSAPQFLSFSSGELLGTSFWDRICDDSMRLLKAAFMDSLAARQLDSETAPLGSGVWEVRLVDKDGSDSIVTLNGVVHFAGDRPECVCSMRPREKQSSEKNGKANSNCNADLANDSFPSKNSPHQSLLRVKPQQSVVSNDSSHGTRRKVKLAAYSNVGKGREAVRISDSCNSLSGSSESGSSDGLNGTA</sequence>
<dbReference type="InterPro" id="IPR035965">
    <property type="entry name" value="PAS-like_dom_sf"/>
</dbReference>
<dbReference type="SUPFAM" id="SSF55785">
    <property type="entry name" value="PYP-like sensor domain (PAS domain)"/>
    <property type="match status" value="1"/>
</dbReference>
<dbReference type="SMART" id="SM00091">
    <property type="entry name" value="PAS"/>
    <property type="match status" value="1"/>
</dbReference>
<organism evidence="4">
    <name type="scientific">Phaeodactylum tricornutum</name>
    <name type="common">Diatom</name>
    <dbReference type="NCBI Taxonomy" id="2850"/>
    <lineage>
        <taxon>Eukaryota</taxon>
        <taxon>Sar</taxon>
        <taxon>Stramenopiles</taxon>
        <taxon>Ochrophyta</taxon>
        <taxon>Bacillariophyta</taxon>
        <taxon>Bacillariophyceae</taxon>
        <taxon>Bacillariophycidae</taxon>
        <taxon>Naviculales</taxon>
        <taxon>Phaeodactylaceae</taxon>
        <taxon>Phaeodactylum</taxon>
    </lineage>
</organism>
<dbReference type="GO" id="GO:0003700">
    <property type="term" value="F:DNA-binding transcription factor activity"/>
    <property type="evidence" value="ECO:0007669"/>
    <property type="project" value="InterPro"/>
</dbReference>
<feature type="compositionally biased region" description="Polar residues" evidence="1">
    <location>
        <begin position="459"/>
        <end position="469"/>
    </location>
</feature>
<dbReference type="Pfam" id="PF00989">
    <property type="entry name" value="PAS"/>
    <property type="match status" value="1"/>
</dbReference>
<dbReference type="InterPro" id="IPR004827">
    <property type="entry name" value="bZIP"/>
</dbReference>
<protein>
    <submittedName>
        <fullName evidence="4">BZIP transcription factor</fullName>
    </submittedName>
</protein>
<evidence type="ECO:0000259" key="2">
    <source>
        <dbReference type="PROSITE" id="PS50112"/>
    </source>
</evidence>